<evidence type="ECO:0000313" key="2">
    <source>
        <dbReference type="EMBL" id="KAL2485135.1"/>
    </source>
</evidence>
<dbReference type="AlphaFoldDB" id="A0ABD1R9N6"/>
<protein>
    <submittedName>
        <fullName evidence="2">Uncharacterized protein</fullName>
    </submittedName>
</protein>
<evidence type="ECO:0000313" key="3">
    <source>
        <dbReference type="Proteomes" id="UP001604336"/>
    </source>
</evidence>
<accession>A0ABD1R9N6</accession>
<name>A0ABD1R9N6_9LAMI</name>
<keyword evidence="3" id="KW-1185">Reference proteome</keyword>
<feature type="region of interest" description="Disordered" evidence="1">
    <location>
        <begin position="104"/>
        <end position="139"/>
    </location>
</feature>
<organism evidence="2 3">
    <name type="scientific">Abeliophyllum distichum</name>
    <dbReference type="NCBI Taxonomy" id="126358"/>
    <lineage>
        <taxon>Eukaryota</taxon>
        <taxon>Viridiplantae</taxon>
        <taxon>Streptophyta</taxon>
        <taxon>Embryophyta</taxon>
        <taxon>Tracheophyta</taxon>
        <taxon>Spermatophyta</taxon>
        <taxon>Magnoliopsida</taxon>
        <taxon>eudicotyledons</taxon>
        <taxon>Gunneridae</taxon>
        <taxon>Pentapetalae</taxon>
        <taxon>asterids</taxon>
        <taxon>lamiids</taxon>
        <taxon>Lamiales</taxon>
        <taxon>Oleaceae</taxon>
        <taxon>Forsythieae</taxon>
        <taxon>Abeliophyllum</taxon>
    </lineage>
</organism>
<dbReference type="Proteomes" id="UP001604336">
    <property type="component" value="Unassembled WGS sequence"/>
</dbReference>
<feature type="region of interest" description="Disordered" evidence="1">
    <location>
        <begin position="1"/>
        <end position="33"/>
    </location>
</feature>
<sequence>MDQGRRPRPTLAKLAKQRPKTLAPGSVEHASQRKVVEDLSRAGNKEVAGASRVIEVEDTPDVEVPLSWKRKARSAEAGTSQARGSAVEVDNTVFAAPSLQRTLAVSPSGEVVLEGPSRPTPTSGSGEGGPFDSKRRSGS</sequence>
<feature type="compositionally biased region" description="Low complexity" evidence="1">
    <location>
        <begin position="114"/>
        <end position="124"/>
    </location>
</feature>
<comment type="caution">
    <text evidence="2">The sequence shown here is derived from an EMBL/GenBank/DDBJ whole genome shotgun (WGS) entry which is preliminary data.</text>
</comment>
<dbReference type="EMBL" id="JBFOLK010000009">
    <property type="protein sequence ID" value="KAL2485135.1"/>
    <property type="molecule type" value="Genomic_DNA"/>
</dbReference>
<gene>
    <name evidence="2" type="ORF">Adt_29891</name>
</gene>
<reference evidence="3" key="1">
    <citation type="submission" date="2024-07" db="EMBL/GenBank/DDBJ databases">
        <title>Two chromosome-level genome assemblies of Korean endemic species Abeliophyllum distichum and Forsythia ovata (Oleaceae).</title>
        <authorList>
            <person name="Jang H."/>
        </authorList>
    </citation>
    <scope>NUCLEOTIDE SEQUENCE [LARGE SCALE GENOMIC DNA]</scope>
</reference>
<evidence type="ECO:0000256" key="1">
    <source>
        <dbReference type="SAM" id="MobiDB-lite"/>
    </source>
</evidence>
<proteinExistence type="predicted"/>